<dbReference type="AlphaFoldDB" id="A0AAV6U9S5"/>
<gene>
    <name evidence="2" type="ORF">JTE90_026233</name>
</gene>
<feature type="compositionally biased region" description="Polar residues" evidence="1">
    <location>
        <begin position="22"/>
        <end position="32"/>
    </location>
</feature>
<sequence length="80" mass="8658">MIKIKITPNKKNTTVKTMPYVKSSSQRTSEPTTGIAPHQAPPFFPVQFVAAPPRRNHGLIPTSWAGALLGDVAALRGVHK</sequence>
<dbReference type="EMBL" id="JAFNEN010000552">
    <property type="protein sequence ID" value="KAG8180760.1"/>
    <property type="molecule type" value="Genomic_DNA"/>
</dbReference>
<organism evidence="2 3">
    <name type="scientific">Oedothorax gibbosus</name>
    <dbReference type="NCBI Taxonomy" id="931172"/>
    <lineage>
        <taxon>Eukaryota</taxon>
        <taxon>Metazoa</taxon>
        <taxon>Ecdysozoa</taxon>
        <taxon>Arthropoda</taxon>
        <taxon>Chelicerata</taxon>
        <taxon>Arachnida</taxon>
        <taxon>Araneae</taxon>
        <taxon>Araneomorphae</taxon>
        <taxon>Entelegynae</taxon>
        <taxon>Araneoidea</taxon>
        <taxon>Linyphiidae</taxon>
        <taxon>Erigoninae</taxon>
        <taxon>Oedothorax</taxon>
    </lineage>
</organism>
<reference evidence="2 3" key="1">
    <citation type="journal article" date="2022" name="Nat. Ecol. Evol.">
        <title>A masculinizing supergene underlies an exaggerated male reproductive morph in a spider.</title>
        <authorList>
            <person name="Hendrickx F."/>
            <person name="De Corte Z."/>
            <person name="Sonet G."/>
            <person name="Van Belleghem S.M."/>
            <person name="Kostlbacher S."/>
            <person name="Vangestel C."/>
        </authorList>
    </citation>
    <scope>NUCLEOTIDE SEQUENCE [LARGE SCALE GENOMIC DNA]</scope>
    <source>
        <strain evidence="2">W744_W776</strain>
    </source>
</reference>
<evidence type="ECO:0000256" key="1">
    <source>
        <dbReference type="SAM" id="MobiDB-lite"/>
    </source>
</evidence>
<evidence type="ECO:0000313" key="3">
    <source>
        <dbReference type="Proteomes" id="UP000827092"/>
    </source>
</evidence>
<comment type="caution">
    <text evidence="2">The sequence shown here is derived from an EMBL/GenBank/DDBJ whole genome shotgun (WGS) entry which is preliminary data.</text>
</comment>
<keyword evidence="3" id="KW-1185">Reference proteome</keyword>
<accession>A0AAV6U9S5</accession>
<proteinExistence type="predicted"/>
<feature type="region of interest" description="Disordered" evidence="1">
    <location>
        <begin position="15"/>
        <end position="39"/>
    </location>
</feature>
<dbReference type="Proteomes" id="UP000827092">
    <property type="component" value="Unassembled WGS sequence"/>
</dbReference>
<protein>
    <submittedName>
        <fullName evidence="2">Uncharacterized protein</fullName>
    </submittedName>
</protein>
<name>A0AAV6U9S5_9ARAC</name>
<evidence type="ECO:0000313" key="2">
    <source>
        <dbReference type="EMBL" id="KAG8180760.1"/>
    </source>
</evidence>